<dbReference type="GO" id="GO:0004799">
    <property type="term" value="F:thymidylate synthase activity"/>
    <property type="evidence" value="ECO:0007669"/>
    <property type="project" value="TreeGrafter"/>
</dbReference>
<dbReference type="Gene3D" id="3.30.1360.170">
    <property type="match status" value="1"/>
</dbReference>
<evidence type="ECO:0000256" key="2">
    <source>
        <dbReference type="ARBA" id="ARBA00022630"/>
    </source>
</evidence>
<dbReference type="PROSITE" id="PS51331">
    <property type="entry name" value="THYX"/>
    <property type="match status" value="1"/>
</dbReference>
<dbReference type="EMBL" id="BMNA01000002">
    <property type="protein sequence ID" value="GGL95267.1"/>
    <property type="molecule type" value="Genomic_DNA"/>
</dbReference>
<feature type="binding site" evidence="5">
    <location>
        <position position="136"/>
    </location>
    <ligand>
        <name>FAD</name>
        <dbReference type="ChEBI" id="CHEBI:57692"/>
        <note>ligand shared between neighboring subunits</note>
    </ligand>
</feature>
<feature type="binding site" evidence="5">
    <location>
        <begin position="221"/>
        <end position="223"/>
    </location>
    <ligand>
        <name>FAD</name>
        <dbReference type="ChEBI" id="CHEBI:57692"/>
        <note>ligand shared between neighboring subunits</note>
    </ligand>
</feature>
<dbReference type="RefSeq" id="WP_188940712.1">
    <property type="nucleotide sequence ID" value="NZ_BMNA01000002.1"/>
</dbReference>
<dbReference type="GO" id="GO:0050797">
    <property type="term" value="F:thymidylate synthase (FAD) activity"/>
    <property type="evidence" value="ECO:0007669"/>
    <property type="project" value="UniProtKB-UniRule"/>
</dbReference>
<dbReference type="Pfam" id="PF02511">
    <property type="entry name" value="Thy1"/>
    <property type="match status" value="1"/>
</dbReference>
<dbReference type="PANTHER" id="PTHR34934">
    <property type="entry name" value="FLAVIN-DEPENDENT THYMIDYLATE SYNTHASE"/>
    <property type="match status" value="1"/>
</dbReference>
<comment type="subunit">
    <text evidence="5">Homotetramer.</text>
</comment>
<keyword evidence="5" id="KW-0521">NADP</keyword>
<accession>A0A917SU58</accession>
<dbReference type="GO" id="GO:0070402">
    <property type="term" value="F:NADPH binding"/>
    <property type="evidence" value="ECO:0007669"/>
    <property type="project" value="TreeGrafter"/>
</dbReference>
<protein>
    <recommendedName>
        <fullName evidence="5">Flavin-dependent thymidylate synthase</fullName>
        <shortName evidence="5">FDTS</shortName>
        <ecNumber evidence="5">2.1.1.148</ecNumber>
    </recommendedName>
    <alternativeName>
        <fullName evidence="5">FAD-dependent thymidylate synthase</fullName>
    </alternativeName>
    <alternativeName>
        <fullName evidence="5">Thymidylate synthase ThyX</fullName>
        <shortName evidence="5">TS</shortName>
        <shortName evidence="5">TSase</shortName>
    </alternativeName>
</protein>
<comment type="caution">
    <text evidence="5">Lacks conserved residue(s) required for the propagation of feature annotation.</text>
</comment>
<organism evidence="7 8">
    <name type="scientific">Nakamurella endophytica</name>
    <dbReference type="NCBI Taxonomy" id="1748367"/>
    <lineage>
        <taxon>Bacteria</taxon>
        <taxon>Bacillati</taxon>
        <taxon>Actinomycetota</taxon>
        <taxon>Actinomycetes</taxon>
        <taxon>Nakamurellales</taxon>
        <taxon>Nakamurellaceae</taxon>
        <taxon>Nakamurella</taxon>
    </lineage>
</organism>
<keyword evidence="8" id="KW-1185">Reference proteome</keyword>
<dbReference type="HAMAP" id="MF_01408">
    <property type="entry name" value="ThyX"/>
    <property type="match status" value="1"/>
</dbReference>
<dbReference type="GO" id="GO:0050660">
    <property type="term" value="F:flavin adenine dinucleotide binding"/>
    <property type="evidence" value="ECO:0007669"/>
    <property type="project" value="UniProtKB-UniRule"/>
</dbReference>
<dbReference type="Gene3D" id="3.30.70.3180">
    <property type="match status" value="1"/>
</dbReference>
<dbReference type="SUPFAM" id="SSF69796">
    <property type="entry name" value="Thymidylate synthase-complementing protein Thy1"/>
    <property type="match status" value="1"/>
</dbReference>
<keyword evidence="5" id="KW-0808">Transferase</keyword>
<dbReference type="GO" id="GO:0006231">
    <property type="term" value="P:dTMP biosynthetic process"/>
    <property type="evidence" value="ECO:0007669"/>
    <property type="project" value="UniProtKB-UniRule"/>
</dbReference>
<dbReference type="InterPro" id="IPR036098">
    <property type="entry name" value="Thymidylate_synthase_ThyX_sf"/>
</dbReference>
<feature type="active site" description="Involved in ionization of N3 of dUMP, leading to its activation" evidence="5">
    <location>
        <position position="232"/>
    </location>
</feature>
<proteinExistence type="inferred from homology"/>
<keyword evidence="3 5" id="KW-0545">Nucleotide biosynthesis</keyword>
<comment type="catalytic activity">
    <reaction evidence="5">
        <text>dUMP + (6R)-5,10-methylene-5,6,7,8-tetrahydrofolate + NADPH + H(+) = dTMP + (6S)-5,6,7,8-tetrahydrofolate + NADP(+)</text>
        <dbReference type="Rhea" id="RHEA:29043"/>
        <dbReference type="ChEBI" id="CHEBI:15378"/>
        <dbReference type="ChEBI" id="CHEBI:15636"/>
        <dbReference type="ChEBI" id="CHEBI:57453"/>
        <dbReference type="ChEBI" id="CHEBI:57783"/>
        <dbReference type="ChEBI" id="CHEBI:58349"/>
        <dbReference type="ChEBI" id="CHEBI:63528"/>
        <dbReference type="ChEBI" id="CHEBI:246422"/>
        <dbReference type="EC" id="2.1.1.148"/>
    </reaction>
</comment>
<dbReference type="GO" id="GO:0006235">
    <property type="term" value="P:dTTP biosynthetic process"/>
    <property type="evidence" value="ECO:0007669"/>
    <property type="project" value="UniProtKB-UniRule"/>
</dbReference>
<keyword evidence="2 5" id="KW-0285">Flavoprotein</keyword>
<evidence type="ECO:0000256" key="5">
    <source>
        <dbReference type="HAMAP-Rule" id="MF_01408"/>
    </source>
</evidence>
<sequence>MPGPDVASTATDGATAPSVPGGAVADQRGSALAAPAPTGPWVTLVGVTRFVPPADLEFDTDAEGGQALAEFAGRACYQSFDKPVAATASNAGYLAHILQVGHLSVLEHASATFYLRRISRGVTHELLRHRHLSVSELSPRYVPDAGLPAVVPPAVAAEGVASEDFRAATELAAQAQRRLLRTLQERAVDAPDGTLARKQARQAAQAVLPAATETAAVVTGNLRAWRHFVGMRGTDSVDVEIRSLAVRILELLRAEAPNVFADFRISSLLDGTTMAASPLVGEG</sequence>
<dbReference type="GO" id="GO:0032259">
    <property type="term" value="P:methylation"/>
    <property type="evidence" value="ECO:0007669"/>
    <property type="project" value="UniProtKB-KW"/>
</dbReference>
<comment type="function">
    <text evidence="5">Catalyzes the reductive methylation of 2'-deoxyuridine-5'-monophosphate (dUMP) to 2'-deoxythymidine-5'-monophosphate (dTMP) while utilizing 5,10-methylenetetrahydrofolate (mTHF) as the methyl donor, and NADPH and FADH(2) as the reductant.</text>
</comment>
<dbReference type="Proteomes" id="UP000655208">
    <property type="component" value="Unassembled WGS sequence"/>
</dbReference>
<evidence type="ECO:0000313" key="8">
    <source>
        <dbReference type="Proteomes" id="UP000655208"/>
    </source>
</evidence>
<gene>
    <name evidence="5 7" type="primary">thyX</name>
    <name evidence="7" type="ORF">GCM10011594_13670</name>
</gene>
<evidence type="ECO:0000256" key="4">
    <source>
        <dbReference type="ARBA" id="ARBA00022827"/>
    </source>
</evidence>
<comment type="caution">
    <text evidence="7">The sequence shown here is derived from an EMBL/GenBank/DDBJ whole genome shotgun (WGS) entry which is preliminary data.</text>
</comment>
<evidence type="ECO:0000256" key="6">
    <source>
        <dbReference type="SAM" id="MobiDB-lite"/>
    </source>
</evidence>
<evidence type="ECO:0000256" key="1">
    <source>
        <dbReference type="ARBA" id="ARBA00022603"/>
    </source>
</evidence>
<dbReference type="NCBIfam" id="TIGR02170">
    <property type="entry name" value="thyX"/>
    <property type="match status" value="1"/>
</dbReference>
<reference evidence="7" key="2">
    <citation type="submission" date="2020-09" db="EMBL/GenBank/DDBJ databases">
        <authorList>
            <person name="Sun Q."/>
            <person name="Zhou Y."/>
        </authorList>
    </citation>
    <scope>NUCLEOTIDE SEQUENCE</scope>
    <source>
        <strain evidence="7">CGMCC 4.7308</strain>
    </source>
</reference>
<dbReference type="CDD" id="cd20175">
    <property type="entry name" value="ThyX"/>
    <property type="match status" value="1"/>
</dbReference>
<name>A0A917SU58_9ACTN</name>
<keyword evidence="1 5" id="KW-0489">Methyltransferase</keyword>
<comment type="pathway">
    <text evidence="5">Pyrimidine metabolism; dTTP biosynthesis.</text>
</comment>
<feature type="binding site" evidence="5">
    <location>
        <position position="104"/>
    </location>
    <ligand>
        <name>FAD</name>
        <dbReference type="ChEBI" id="CHEBI:57692"/>
        <note>ligand shared between neighboring subunits</note>
    </ligand>
</feature>
<feature type="region of interest" description="Disordered" evidence="6">
    <location>
        <begin position="1"/>
        <end position="32"/>
    </location>
</feature>
<feature type="binding site" evidence="5">
    <location>
        <begin position="125"/>
        <end position="128"/>
    </location>
    <ligand>
        <name>dUMP</name>
        <dbReference type="ChEBI" id="CHEBI:246422"/>
        <note>ligand shared between dimeric partners</note>
    </ligand>
</feature>
<feature type="binding site" evidence="5">
    <location>
        <begin position="128"/>
        <end position="130"/>
    </location>
    <ligand>
        <name>FAD</name>
        <dbReference type="ChEBI" id="CHEBI:57692"/>
        <note>ligand shared between neighboring subunits</note>
    </ligand>
</feature>
<evidence type="ECO:0000313" key="7">
    <source>
        <dbReference type="EMBL" id="GGL95267.1"/>
    </source>
</evidence>
<reference evidence="7" key="1">
    <citation type="journal article" date="2014" name="Int. J. Syst. Evol. Microbiol.">
        <title>Complete genome sequence of Corynebacterium casei LMG S-19264T (=DSM 44701T), isolated from a smear-ripened cheese.</title>
        <authorList>
            <consortium name="US DOE Joint Genome Institute (JGI-PGF)"/>
            <person name="Walter F."/>
            <person name="Albersmeier A."/>
            <person name="Kalinowski J."/>
            <person name="Ruckert C."/>
        </authorList>
    </citation>
    <scope>NUCLEOTIDE SEQUENCE</scope>
    <source>
        <strain evidence="7">CGMCC 4.7308</strain>
    </source>
</reference>
<comment type="cofactor">
    <cofactor evidence="5">
        <name>FAD</name>
        <dbReference type="ChEBI" id="CHEBI:57692"/>
    </cofactor>
    <text evidence="5">Binds 4 FAD per tetramer. Each FAD binding site is formed by three monomers.</text>
</comment>
<dbReference type="AlphaFoldDB" id="A0A917SU58"/>
<evidence type="ECO:0000256" key="3">
    <source>
        <dbReference type="ARBA" id="ARBA00022727"/>
    </source>
</evidence>
<dbReference type="EC" id="2.1.1.148" evidence="5"/>
<feature type="binding site" evidence="5">
    <location>
        <position position="227"/>
    </location>
    <ligand>
        <name>FAD</name>
        <dbReference type="ChEBI" id="CHEBI:57692"/>
        <note>ligand shared between neighboring subunits</note>
    </ligand>
</feature>
<comment type="similarity">
    <text evidence="5">Belongs to the thymidylate synthase ThyX family.</text>
</comment>
<feature type="binding site" description="in other chain" evidence="5">
    <location>
        <begin position="136"/>
        <end position="140"/>
    </location>
    <ligand>
        <name>dUMP</name>
        <dbReference type="ChEBI" id="CHEBI:246422"/>
        <note>ligand shared between dimeric partners</note>
    </ligand>
</feature>
<dbReference type="PANTHER" id="PTHR34934:SF1">
    <property type="entry name" value="FLAVIN-DEPENDENT THYMIDYLATE SYNTHASE"/>
    <property type="match status" value="1"/>
</dbReference>
<dbReference type="InterPro" id="IPR003669">
    <property type="entry name" value="Thymidylate_synthase_ThyX"/>
</dbReference>
<keyword evidence="4 5" id="KW-0274">FAD</keyword>
<feature type="binding site" evidence="5">
    <location>
        <position position="232"/>
    </location>
    <ligand>
        <name>dUMP</name>
        <dbReference type="ChEBI" id="CHEBI:246422"/>
        <note>ligand shared between dimeric partners</note>
    </ligand>
</feature>